<dbReference type="EMBL" id="JACVEL010000003">
    <property type="protein sequence ID" value="MBC9812238.1"/>
    <property type="molecule type" value="Genomic_DNA"/>
</dbReference>
<proteinExistence type="predicted"/>
<name>A0A8J6PBN5_9FLAO</name>
<evidence type="ECO:0000313" key="2">
    <source>
        <dbReference type="EMBL" id="MBC9812238.1"/>
    </source>
</evidence>
<keyword evidence="1" id="KW-1133">Transmembrane helix</keyword>
<gene>
    <name evidence="2" type="ORF">H9Y05_07065</name>
</gene>
<dbReference type="RefSeq" id="WP_163490036.1">
    <property type="nucleotide sequence ID" value="NZ_JACVEL010000003.1"/>
</dbReference>
<feature type="transmembrane region" description="Helical" evidence="1">
    <location>
        <begin position="113"/>
        <end position="134"/>
    </location>
</feature>
<feature type="transmembrane region" description="Helical" evidence="1">
    <location>
        <begin position="57"/>
        <end position="75"/>
    </location>
</feature>
<keyword evidence="1" id="KW-0472">Membrane</keyword>
<sequence length="165" mass="18494">MYSTSSPMDFLAVGIGFFLFYMIFICGIFVAFALYYKTIIDTMSLVRPENRLTGTGNIMLNIIPFFNMAYGFIVYPKICDSIKQEYSELGLQPDGDFGKGLAITLQALSLTMMIPFINFLTSIGCLVIWIILWAKLSGYKTELQKHNGASFNEKPTLTASTDLLD</sequence>
<dbReference type="AlphaFoldDB" id="A0A8J6PBN5"/>
<dbReference type="Proteomes" id="UP000652681">
    <property type="component" value="Unassembled WGS sequence"/>
</dbReference>
<accession>A0A8J6PBN5</accession>
<reference evidence="2" key="1">
    <citation type="submission" date="2020-09" db="EMBL/GenBank/DDBJ databases">
        <title>Taishania pollutisoli gen. nov., sp. nov., Isolated from Tetrabromobisphenol A-Contaminated Soil.</title>
        <authorList>
            <person name="Chen Q."/>
        </authorList>
    </citation>
    <scope>NUCLEOTIDE SEQUENCE</scope>
    <source>
        <strain evidence="2">CZZ-1</strain>
    </source>
</reference>
<comment type="caution">
    <text evidence="2">The sequence shown here is derived from an EMBL/GenBank/DDBJ whole genome shotgun (WGS) entry which is preliminary data.</text>
</comment>
<protein>
    <submittedName>
        <fullName evidence="2">Uncharacterized protein</fullName>
    </submittedName>
</protein>
<evidence type="ECO:0000313" key="3">
    <source>
        <dbReference type="Proteomes" id="UP000652681"/>
    </source>
</evidence>
<evidence type="ECO:0000256" key="1">
    <source>
        <dbReference type="SAM" id="Phobius"/>
    </source>
</evidence>
<organism evidence="2 3">
    <name type="scientific">Taishania pollutisoli</name>
    <dbReference type="NCBI Taxonomy" id="2766479"/>
    <lineage>
        <taxon>Bacteria</taxon>
        <taxon>Pseudomonadati</taxon>
        <taxon>Bacteroidota</taxon>
        <taxon>Flavobacteriia</taxon>
        <taxon>Flavobacteriales</taxon>
        <taxon>Crocinitomicaceae</taxon>
        <taxon>Taishania</taxon>
    </lineage>
</organism>
<keyword evidence="3" id="KW-1185">Reference proteome</keyword>
<keyword evidence="1" id="KW-0812">Transmembrane</keyword>
<feature type="transmembrane region" description="Helical" evidence="1">
    <location>
        <begin position="12"/>
        <end position="36"/>
    </location>
</feature>